<name>A0A0R3PD39_ANGCS</name>
<accession>A0A0R3PD39</accession>
<feature type="compositionally biased region" description="Polar residues" evidence="1">
    <location>
        <begin position="146"/>
        <end position="161"/>
    </location>
</feature>
<proteinExistence type="predicted"/>
<dbReference type="SUPFAM" id="SSF56219">
    <property type="entry name" value="DNase I-like"/>
    <property type="match status" value="1"/>
</dbReference>
<feature type="region of interest" description="Disordered" evidence="1">
    <location>
        <begin position="135"/>
        <end position="161"/>
    </location>
</feature>
<reference evidence="4" key="1">
    <citation type="submission" date="2017-02" db="UniProtKB">
        <authorList>
            <consortium name="WormBaseParasite"/>
        </authorList>
    </citation>
    <scope>IDENTIFICATION</scope>
</reference>
<dbReference type="EMBL" id="UYYA01000298">
    <property type="protein sequence ID" value="VDM53395.1"/>
    <property type="molecule type" value="Genomic_DNA"/>
</dbReference>
<dbReference type="Proteomes" id="UP000267027">
    <property type="component" value="Unassembled WGS sequence"/>
</dbReference>
<evidence type="ECO:0000313" key="2">
    <source>
        <dbReference type="EMBL" id="VDM53395.1"/>
    </source>
</evidence>
<evidence type="ECO:0000313" key="4">
    <source>
        <dbReference type="WBParaSite" id="ACOC_0000180901-mRNA-1"/>
    </source>
</evidence>
<reference evidence="2 3" key="2">
    <citation type="submission" date="2018-11" db="EMBL/GenBank/DDBJ databases">
        <authorList>
            <consortium name="Pathogen Informatics"/>
        </authorList>
    </citation>
    <scope>NUCLEOTIDE SEQUENCE [LARGE SCALE GENOMIC DNA]</scope>
    <source>
        <strain evidence="2 3">Costa Rica</strain>
    </source>
</reference>
<gene>
    <name evidence="2" type="ORF">ACOC_LOCUS1810</name>
</gene>
<evidence type="ECO:0000256" key="1">
    <source>
        <dbReference type="SAM" id="MobiDB-lite"/>
    </source>
</evidence>
<keyword evidence="3" id="KW-1185">Reference proteome</keyword>
<evidence type="ECO:0000313" key="3">
    <source>
        <dbReference type="Proteomes" id="UP000267027"/>
    </source>
</evidence>
<dbReference type="WBParaSite" id="ACOC_0000180901-mRNA-1">
    <property type="protein sequence ID" value="ACOC_0000180901-mRNA-1"/>
    <property type="gene ID" value="ACOC_0000180901"/>
</dbReference>
<dbReference type="AlphaFoldDB" id="A0A0R3PD39"/>
<organism evidence="4">
    <name type="scientific">Angiostrongylus costaricensis</name>
    <name type="common">Nematode worm</name>
    <dbReference type="NCBI Taxonomy" id="334426"/>
    <lineage>
        <taxon>Eukaryota</taxon>
        <taxon>Metazoa</taxon>
        <taxon>Ecdysozoa</taxon>
        <taxon>Nematoda</taxon>
        <taxon>Chromadorea</taxon>
        <taxon>Rhabditida</taxon>
        <taxon>Rhabditina</taxon>
        <taxon>Rhabditomorpha</taxon>
        <taxon>Strongyloidea</taxon>
        <taxon>Metastrongylidae</taxon>
        <taxon>Angiostrongylus</taxon>
    </lineage>
</organism>
<dbReference type="InterPro" id="IPR036691">
    <property type="entry name" value="Endo/exonu/phosph_ase_sf"/>
</dbReference>
<sequence>MTIRTYNARPLASKYCTEDSIMQAIWIRCDVIGVAETRRRRPFDTVYHHRRRTVSRNMRQWKKRSFKQLTTQIGRLRMKTCGSILALIIFVVYAPTSSCGDEVEALYVDLEKFHREAHIFFNDIIGDFNAKPGPRKRLKNPKLEPTDQNGTSSVNGYRSLS</sequence>
<protein>
    <submittedName>
        <fullName evidence="4">Endo/exonuclease/phosphatase domain-containing protein</fullName>
    </submittedName>
</protein>